<dbReference type="InterPro" id="IPR015943">
    <property type="entry name" value="WD40/YVTN_repeat-like_dom_sf"/>
</dbReference>
<feature type="repeat" description="WD" evidence="3">
    <location>
        <begin position="338"/>
        <end position="378"/>
    </location>
</feature>
<dbReference type="InterPro" id="IPR020472">
    <property type="entry name" value="WD40_PAC1"/>
</dbReference>
<reference evidence="4 5" key="1">
    <citation type="submission" date="2019-02" db="EMBL/GenBank/DDBJ databases">
        <title>Sequencing the genomes of 1000 actinobacteria strains.</title>
        <authorList>
            <person name="Klenk H.-P."/>
        </authorList>
    </citation>
    <scope>NUCLEOTIDE SEQUENCE [LARGE SCALE GENOMIC DNA]</scope>
    <source>
        <strain evidence="4 5">DSM 45162</strain>
    </source>
</reference>
<dbReference type="PANTHER" id="PTHR19879">
    <property type="entry name" value="TRANSCRIPTION INITIATION FACTOR TFIID"/>
    <property type="match status" value="1"/>
</dbReference>
<name>A0A4Q7ZTR6_9ACTN</name>
<dbReference type="InterPro" id="IPR011047">
    <property type="entry name" value="Quinoprotein_ADH-like_sf"/>
</dbReference>
<dbReference type="InterPro" id="IPR036322">
    <property type="entry name" value="WD40_repeat_dom_sf"/>
</dbReference>
<dbReference type="CDD" id="cd00200">
    <property type="entry name" value="WD40"/>
    <property type="match status" value="1"/>
</dbReference>
<feature type="repeat" description="WD" evidence="3">
    <location>
        <begin position="547"/>
        <end position="588"/>
    </location>
</feature>
<dbReference type="EMBL" id="SHKY01000001">
    <property type="protein sequence ID" value="RZU53939.1"/>
    <property type="molecule type" value="Genomic_DNA"/>
</dbReference>
<proteinExistence type="predicted"/>
<dbReference type="Gene3D" id="2.130.10.10">
    <property type="entry name" value="YVTN repeat-like/Quinoprotein amine dehydrogenase"/>
    <property type="match status" value="4"/>
</dbReference>
<dbReference type="RefSeq" id="WP_165449645.1">
    <property type="nucleotide sequence ID" value="NZ_SHKY01000001.1"/>
</dbReference>
<dbReference type="PROSITE" id="PS50294">
    <property type="entry name" value="WD_REPEATS_REGION"/>
    <property type="match status" value="4"/>
</dbReference>
<dbReference type="Proteomes" id="UP000292564">
    <property type="component" value="Unassembled WGS sequence"/>
</dbReference>
<evidence type="ECO:0000313" key="4">
    <source>
        <dbReference type="EMBL" id="RZU53939.1"/>
    </source>
</evidence>
<dbReference type="SUPFAM" id="SSF50998">
    <property type="entry name" value="Quinoprotein alcohol dehydrogenase-like"/>
    <property type="match status" value="1"/>
</dbReference>
<evidence type="ECO:0000256" key="2">
    <source>
        <dbReference type="ARBA" id="ARBA00022737"/>
    </source>
</evidence>
<feature type="repeat" description="WD" evidence="3">
    <location>
        <begin position="388"/>
        <end position="420"/>
    </location>
</feature>
<protein>
    <submittedName>
        <fullName evidence="4">WD40 repeat protein</fullName>
    </submittedName>
</protein>
<organism evidence="4 5">
    <name type="scientific">Krasilnikovia cinnamomea</name>
    <dbReference type="NCBI Taxonomy" id="349313"/>
    <lineage>
        <taxon>Bacteria</taxon>
        <taxon>Bacillati</taxon>
        <taxon>Actinomycetota</taxon>
        <taxon>Actinomycetes</taxon>
        <taxon>Micromonosporales</taxon>
        <taxon>Micromonosporaceae</taxon>
        <taxon>Krasilnikovia</taxon>
    </lineage>
</organism>
<feature type="repeat" description="WD" evidence="3">
    <location>
        <begin position="22"/>
        <end position="53"/>
    </location>
</feature>
<evidence type="ECO:0000313" key="5">
    <source>
        <dbReference type="Proteomes" id="UP000292564"/>
    </source>
</evidence>
<evidence type="ECO:0000256" key="3">
    <source>
        <dbReference type="PROSITE-ProRule" id="PRU00221"/>
    </source>
</evidence>
<dbReference type="PRINTS" id="PR00320">
    <property type="entry name" value="GPROTEINBRPT"/>
</dbReference>
<dbReference type="PROSITE" id="PS50082">
    <property type="entry name" value="WD_REPEATS_2"/>
    <property type="match status" value="5"/>
</dbReference>
<dbReference type="AlphaFoldDB" id="A0A4Q7ZTR6"/>
<keyword evidence="5" id="KW-1185">Reference proteome</keyword>
<gene>
    <name evidence="4" type="ORF">EV385_5875</name>
</gene>
<dbReference type="InterPro" id="IPR019775">
    <property type="entry name" value="WD40_repeat_CS"/>
</dbReference>
<dbReference type="InterPro" id="IPR001680">
    <property type="entry name" value="WD40_rpt"/>
</dbReference>
<sequence>MTEGTGSQPQIRPSTVGYTHHLELSPDGRFLLSTHSGDRVRVWDLAARAPVAQWVDPGDLVFGTEPATVLAADDAVLRRVDVRSHQDRTQPWPYPHGHFLPGPDATQWYLVTATGAARQLIDVATGAPRCTLSEPAGTIARGVLSPDGQWLATYTWHGGDYAVRIWRTADGAQVGELPQKSAVYQVAFLPGGQRCVVAADDTTRVWDLLSGTVVTGFDGVEFALSPDGTRLAVAGEESGTWIHSTADFEPLVELPDHGEIGALAFTVDGRFLATGRSDDSIIRVWDAATGDAAYELGGVTREVHALAFSPDGQRLASVVDDGHVRIWATDTGRLVHRLPAHTGAVQAVAYHPGGDLLAVADDETVRFWDAATGSPAGELPPTGAGTLAVAYAPDGGRLATAGDDGVLRIWDTGTREPVAELTGQEKPIWYVAFRPDGRHLVIADDEEVWAWDTVTGAVADPLAEASGWIDAVGVAPDGSGLAVGSCDDHDDATLEIYGAAGEFPAQPYTNRVWALAYTPGGALAVGGDDAQVRIFPDPLSEQDVVRLAGHTGLVRSLAVDAQGRLLAVGGTDGAVHLWDVEQRQRLAVLVVLDDGGAATLRDLDQHVVGGTPHGEFWYPRPAL</sequence>
<evidence type="ECO:0000256" key="1">
    <source>
        <dbReference type="ARBA" id="ARBA00022574"/>
    </source>
</evidence>
<dbReference type="SMART" id="SM00320">
    <property type="entry name" value="WD40"/>
    <property type="match status" value="10"/>
</dbReference>
<dbReference type="PROSITE" id="PS00678">
    <property type="entry name" value="WD_REPEATS_1"/>
    <property type="match status" value="1"/>
</dbReference>
<comment type="caution">
    <text evidence="4">The sequence shown here is derived from an EMBL/GenBank/DDBJ whole genome shotgun (WGS) entry which is preliminary data.</text>
</comment>
<dbReference type="PANTHER" id="PTHR19879:SF9">
    <property type="entry name" value="TRANSCRIPTION INITIATION FACTOR TFIID SUBUNIT 5"/>
    <property type="match status" value="1"/>
</dbReference>
<feature type="repeat" description="WD" evidence="3">
    <location>
        <begin position="296"/>
        <end position="337"/>
    </location>
</feature>
<keyword evidence="1 3" id="KW-0853">WD repeat</keyword>
<dbReference type="Pfam" id="PF00400">
    <property type="entry name" value="WD40"/>
    <property type="match status" value="8"/>
</dbReference>
<dbReference type="SUPFAM" id="SSF50978">
    <property type="entry name" value="WD40 repeat-like"/>
    <property type="match status" value="1"/>
</dbReference>
<accession>A0A4Q7ZTR6</accession>
<keyword evidence="2" id="KW-0677">Repeat</keyword>